<comment type="caution">
    <text evidence="1">The sequence shown here is derived from an EMBL/GenBank/DDBJ whole genome shotgun (WGS) entry which is preliminary data.</text>
</comment>
<organism evidence="1 2">
    <name type="scientific">Roridomyces roridus</name>
    <dbReference type="NCBI Taxonomy" id="1738132"/>
    <lineage>
        <taxon>Eukaryota</taxon>
        <taxon>Fungi</taxon>
        <taxon>Dikarya</taxon>
        <taxon>Basidiomycota</taxon>
        <taxon>Agaricomycotina</taxon>
        <taxon>Agaricomycetes</taxon>
        <taxon>Agaricomycetidae</taxon>
        <taxon>Agaricales</taxon>
        <taxon>Marasmiineae</taxon>
        <taxon>Mycenaceae</taxon>
        <taxon>Roridomyces</taxon>
    </lineage>
</organism>
<evidence type="ECO:0000313" key="1">
    <source>
        <dbReference type="EMBL" id="KAJ7644918.1"/>
    </source>
</evidence>
<evidence type="ECO:0000313" key="2">
    <source>
        <dbReference type="Proteomes" id="UP001221142"/>
    </source>
</evidence>
<dbReference type="Proteomes" id="UP001221142">
    <property type="component" value="Unassembled WGS sequence"/>
</dbReference>
<name>A0AAD7CCF2_9AGAR</name>
<dbReference type="EMBL" id="JARKIF010000003">
    <property type="protein sequence ID" value="KAJ7644918.1"/>
    <property type="molecule type" value="Genomic_DNA"/>
</dbReference>
<gene>
    <name evidence="1" type="ORF">FB45DRAFT_862167</name>
</gene>
<reference evidence="1" key="1">
    <citation type="submission" date="2023-03" db="EMBL/GenBank/DDBJ databases">
        <title>Massive genome expansion in bonnet fungi (Mycena s.s.) driven by repeated elements and novel gene families across ecological guilds.</title>
        <authorList>
            <consortium name="Lawrence Berkeley National Laboratory"/>
            <person name="Harder C.B."/>
            <person name="Miyauchi S."/>
            <person name="Viragh M."/>
            <person name="Kuo A."/>
            <person name="Thoen E."/>
            <person name="Andreopoulos B."/>
            <person name="Lu D."/>
            <person name="Skrede I."/>
            <person name="Drula E."/>
            <person name="Henrissat B."/>
            <person name="Morin E."/>
            <person name="Kohler A."/>
            <person name="Barry K."/>
            <person name="LaButti K."/>
            <person name="Morin E."/>
            <person name="Salamov A."/>
            <person name="Lipzen A."/>
            <person name="Mereny Z."/>
            <person name="Hegedus B."/>
            <person name="Baldrian P."/>
            <person name="Stursova M."/>
            <person name="Weitz H."/>
            <person name="Taylor A."/>
            <person name="Grigoriev I.V."/>
            <person name="Nagy L.G."/>
            <person name="Martin F."/>
            <person name="Kauserud H."/>
        </authorList>
    </citation>
    <scope>NUCLEOTIDE SEQUENCE</scope>
    <source>
        <strain evidence="1">9284</strain>
    </source>
</reference>
<keyword evidence="2" id="KW-1185">Reference proteome</keyword>
<sequence>MIARPCAASRRTPSLLPTKKALSYKICVRLLRCFPQGTAGALDDEMVHPQPRIRSTVSRGCGRWRRLGVGETASGEGGNPDKGSKGLSSLIHVQLNWLVLDSAFKCGGAREGGGRDWVERRKARADPLTGVTVTVLGFPSAKNPTSVHDICTDVERSVGYDCSRKLRSSLLGWGRGNHRLHANFTQHLAGCISADAKTTYKNVMARKNQKLGRPIEMGMGNHSQSHHSLTKHIKARILCLSSTSPE</sequence>
<protein>
    <submittedName>
        <fullName evidence="1">Uncharacterized protein</fullName>
    </submittedName>
</protein>
<dbReference type="AlphaFoldDB" id="A0AAD7CCF2"/>
<proteinExistence type="predicted"/>
<accession>A0AAD7CCF2</accession>